<keyword evidence="1" id="KW-0805">Transcription regulation</keyword>
<sequence length="340" mass="36355">MSGGVVRRPTGADVAREAGVSPSTVSRALNGTGYTAPEVRERVRAAAARIGYIPDANARSLRNRSSRSVGVLISDLRNPFYADLAAGIEQVLRAAGYHMILVNDDGNAEEELLAVQTFAAMRVSGVIITPVSSRSVKSLREHGINVVQADRRAGTRHGDAVLGDNEQGAELITEHLLGLGHRRIALLIDETKWTTGAGRLAGYRAAHEAAGVPLDEKLISFTTSFEAEAARGATAELLGAHPDVTALFAANNVIAQGAFQEIQRRRIAVPRKLSLAAYDDVPWMSMVRPGITTVTQHTVSFGKRCAEVLLNRLDGAAEQEPTIVHVQPELVVRASTAPPR</sequence>
<accession>A0A1G9RT46</accession>
<dbReference type="CDD" id="cd01392">
    <property type="entry name" value="HTH_LacI"/>
    <property type="match status" value="1"/>
</dbReference>
<dbReference type="Gene3D" id="1.10.260.40">
    <property type="entry name" value="lambda repressor-like DNA-binding domains"/>
    <property type="match status" value="1"/>
</dbReference>
<name>A0A1G9RT46_ALLAB</name>
<dbReference type="GO" id="GO:0003700">
    <property type="term" value="F:DNA-binding transcription factor activity"/>
    <property type="evidence" value="ECO:0007669"/>
    <property type="project" value="TreeGrafter"/>
</dbReference>
<dbReference type="InterPro" id="IPR010982">
    <property type="entry name" value="Lambda_DNA-bd_dom_sf"/>
</dbReference>
<evidence type="ECO:0000256" key="3">
    <source>
        <dbReference type="ARBA" id="ARBA00023163"/>
    </source>
</evidence>
<dbReference type="Proteomes" id="UP000183376">
    <property type="component" value="Chromosome I"/>
</dbReference>
<keyword evidence="2" id="KW-0238">DNA-binding</keyword>
<dbReference type="RefSeq" id="WP_043813328.1">
    <property type="nucleotide sequence ID" value="NZ_JOEF01000025.1"/>
</dbReference>
<dbReference type="InterPro" id="IPR028082">
    <property type="entry name" value="Peripla_BP_I"/>
</dbReference>
<feature type="domain" description="HTH lacI-type" evidence="5">
    <location>
        <begin position="9"/>
        <end position="63"/>
    </location>
</feature>
<proteinExistence type="predicted"/>
<dbReference type="SMART" id="SM00354">
    <property type="entry name" value="HTH_LACI"/>
    <property type="match status" value="1"/>
</dbReference>
<evidence type="ECO:0000259" key="5">
    <source>
        <dbReference type="PROSITE" id="PS50932"/>
    </source>
</evidence>
<dbReference type="AlphaFoldDB" id="A0A1G9RT46"/>
<evidence type="ECO:0000313" key="7">
    <source>
        <dbReference type="Proteomes" id="UP000183376"/>
    </source>
</evidence>
<dbReference type="PANTHER" id="PTHR30146:SF109">
    <property type="entry name" value="HTH-TYPE TRANSCRIPTIONAL REGULATOR GALS"/>
    <property type="match status" value="1"/>
</dbReference>
<dbReference type="PANTHER" id="PTHR30146">
    <property type="entry name" value="LACI-RELATED TRANSCRIPTIONAL REPRESSOR"/>
    <property type="match status" value="1"/>
</dbReference>
<evidence type="ECO:0000313" key="6">
    <source>
        <dbReference type="EMBL" id="SDM26332.1"/>
    </source>
</evidence>
<dbReference type="OrthoDB" id="37081at2"/>
<feature type="region of interest" description="Disordered" evidence="4">
    <location>
        <begin position="1"/>
        <end position="21"/>
    </location>
</feature>
<protein>
    <submittedName>
        <fullName evidence="6">Transcriptional regulator, LacI family</fullName>
    </submittedName>
</protein>
<gene>
    <name evidence="6" type="ORF">SAMN04489726_0660</name>
</gene>
<evidence type="ECO:0000256" key="2">
    <source>
        <dbReference type="ARBA" id="ARBA00023125"/>
    </source>
</evidence>
<dbReference type="Pfam" id="PF00356">
    <property type="entry name" value="LacI"/>
    <property type="match status" value="1"/>
</dbReference>
<keyword evidence="7" id="KW-1185">Reference proteome</keyword>
<dbReference type="InterPro" id="IPR046335">
    <property type="entry name" value="LacI/GalR-like_sensor"/>
</dbReference>
<dbReference type="SUPFAM" id="SSF47413">
    <property type="entry name" value="lambda repressor-like DNA-binding domains"/>
    <property type="match status" value="1"/>
</dbReference>
<dbReference type="InterPro" id="IPR000843">
    <property type="entry name" value="HTH_LacI"/>
</dbReference>
<dbReference type="GO" id="GO:0000976">
    <property type="term" value="F:transcription cis-regulatory region binding"/>
    <property type="evidence" value="ECO:0007669"/>
    <property type="project" value="TreeGrafter"/>
</dbReference>
<dbReference type="EMBL" id="LT629701">
    <property type="protein sequence ID" value="SDM26332.1"/>
    <property type="molecule type" value="Genomic_DNA"/>
</dbReference>
<keyword evidence="3" id="KW-0804">Transcription</keyword>
<dbReference type="CDD" id="cd06267">
    <property type="entry name" value="PBP1_LacI_sugar_binding-like"/>
    <property type="match status" value="1"/>
</dbReference>
<dbReference type="eggNOG" id="COG1609">
    <property type="taxonomic scope" value="Bacteria"/>
</dbReference>
<dbReference type="Gene3D" id="3.40.50.2300">
    <property type="match status" value="2"/>
</dbReference>
<evidence type="ECO:0000256" key="1">
    <source>
        <dbReference type="ARBA" id="ARBA00023015"/>
    </source>
</evidence>
<dbReference type="SUPFAM" id="SSF53822">
    <property type="entry name" value="Periplasmic binding protein-like I"/>
    <property type="match status" value="1"/>
</dbReference>
<dbReference type="Pfam" id="PF13377">
    <property type="entry name" value="Peripla_BP_3"/>
    <property type="match status" value="1"/>
</dbReference>
<dbReference type="PROSITE" id="PS50932">
    <property type="entry name" value="HTH_LACI_2"/>
    <property type="match status" value="1"/>
</dbReference>
<evidence type="ECO:0000256" key="4">
    <source>
        <dbReference type="SAM" id="MobiDB-lite"/>
    </source>
</evidence>
<dbReference type="STRING" id="211114.SAMN04489726_0660"/>
<reference evidence="6 7" key="1">
    <citation type="submission" date="2016-10" db="EMBL/GenBank/DDBJ databases">
        <authorList>
            <person name="de Groot N.N."/>
        </authorList>
    </citation>
    <scope>NUCLEOTIDE SEQUENCE [LARGE SCALE GENOMIC DNA]</scope>
    <source>
        <strain evidence="6 7">DSM 44149</strain>
    </source>
</reference>
<organism evidence="6 7">
    <name type="scientific">Allokutzneria albata</name>
    <name type="common">Kibdelosporangium albatum</name>
    <dbReference type="NCBI Taxonomy" id="211114"/>
    <lineage>
        <taxon>Bacteria</taxon>
        <taxon>Bacillati</taxon>
        <taxon>Actinomycetota</taxon>
        <taxon>Actinomycetes</taxon>
        <taxon>Pseudonocardiales</taxon>
        <taxon>Pseudonocardiaceae</taxon>
        <taxon>Allokutzneria</taxon>
    </lineage>
</organism>